<dbReference type="EMBL" id="VJMJ01000085">
    <property type="protein sequence ID" value="KAF0737097.1"/>
    <property type="molecule type" value="Genomic_DNA"/>
</dbReference>
<name>A0A6G0XAI9_9STRA</name>
<protein>
    <submittedName>
        <fullName evidence="3">Uncharacterized protein</fullName>
    </submittedName>
</protein>
<feature type="compositionally biased region" description="Basic residues" evidence="1">
    <location>
        <begin position="90"/>
        <end position="112"/>
    </location>
</feature>
<feature type="compositionally biased region" description="Basic residues" evidence="1">
    <location>
        <begin position="142"/>
        <end position="159"/>
    </location>
</feature>
<evidence type="ECO:0000313" key="3">
    <source>
        <dbReference type="EMBL" id="KAF0737097.1"/>
    </source>
</evidence>
<dbReference type="Proteomes" id="UP000481153">
    <property type="component" value="Unassembled WGS sequence"/>
</dbReference>
<evidence type="ECO:0000256" key="1">
    <source>
        <dbReference type="SAM" id="MobiDB-lite"/>
    </source>
</evidence>
<keyword evidence="2" id="KW-0732">Signal</keyword>
<proteinExistence type="predicted"/>
<feature type="chain" id="PRO_5026326515" evidence="2">
    <location>
        <begin position="19"/>
        <end position="159"/>
    </location>
</feature>
<gene>
    <name evidence="3" type="ORF">Ae201684_006901</name>
</gene>
<evidence type="ECO:0000256" key="2">
    <source>
        <dbReference type="SAM" id="SignalP"/>
    </source>
</evidence>
<organism evidence="3 4">
    <name type="scientific">Aphanomyces euteiches</name>
    <dbReference type="NCBI Taxonomy" id="100861"/>
    <lineage>
        <taxon>Eukaryota</taxon>
        <taxon>Sar</taxon>
        <taxon>Stramenopiles</taxon>
        <taxon>Oomycota</taxon>
        <taxon>Saprolegniomycetes</taxon>
        <taxon>Saprolegniales</taxon>
        <taxon>Verrucalvaceae</taxon>
        <taxon>Aphanomyces</taxon>
    </lineage>
</organism>
<reference evidence="3 4" key="1">
    <citation type="submission" date="2019-07" db="EMBL/GenBank/DDBJ databases">
        <title>Genomics analysis of Aphanomyces spp. identifies a new class of oomycete effector associated with host adaptation.</title>
        <authorList>
            <person name="Gaulin E."/>
        </authorList>
    </citation>
    <scope>NUCLEOTIDE SEQUENCE [LARGE SCALE GENOMIC DNA]</scope>
    <source>
        <strain evidence="3 4">ATCC 201684</strain>
    </source>
</reference>
<feature type="signal peptide" evidence="2">
    <location>
        <begin position="1"/>
        <end position="18"/>
    </location>
</feature>
<accession>A0A6G0XAI9</accession>
<dbReference type="AlphaFoldDB" id="A0A6G0XAI9"/>
<evidence type="ECO:0000313" key="4">
    <source>
        <dbReference type="Proteomes" id="UP000481153"/>
    </source>
</evidence>
<sequence>MQVASIALLFLSVKFAAASLVEPAPLATAKEDVPLVQAVSVGALLRPSSAPWPVVYAEPERALKMAAPKLKTRPRTSNGAGKAGRIGARPGRKGPRGKALRSASRKSGKGPRGKSGFGGKALRSRKSGIRRPKGLSAGKSLNRIKSRGLGKRPKRAAAF</sequence>
<comment type="caution">
    <text evidence="3">The sequence shown here is derived from an EMBL/GenBank/DDBJ whole genome shotgun (WGS) entry which is preliminary data.</text>
</comment>
<feature type="compositionally biased region" description="Low complexity" evidence="1">
    <location>
        <begin position="79"/>
        <end position="89"/>
    </location>
</feature>
<keyword evidence="4" id="KW-1185">Reference proteome</keyword>
<feature type="compositionally biased region" description="Basic residues" evidence="1">
    <location>
        <begin position="122"/>
        <end position="133"/>
    </location>
</feature>
<dbReference type="VEuPathDB" id="FungiDB:AeMF1_021123"/>
<feature type="region of interest" description="Disordered" evidence="1">
    <location>
        <begin position="66"/>
        <end position="159"/>
    </location>
</feature>